<evidence type="ECO:0000313" key="1">
    <source>
        <dbReference type="EMBL" id="CBY82741.1"/>
    </source>
</evidence>
<dbReference type="eggNOG" id="COG0009">
    <property type="taxonomic scope" value="Bacteria"/>
</dbReference>
<proteinExistence type="predicted"/>
<dbReference type="InterPro" id="IPR017945">
    <property type="entry name" value="DHBP_synth_RibB-like_a/b_dom"/>
</dbReference>
<organism evidence="1 2">
    <name type="scientific">Helicobacter felis (strain ATCC 49179 / CCUG 28539 / NCTC 12436 / CS1)</name>
    <dbReference type="NCBI Taxonomy" id="936155"/>
    <lineage>
        <taxon>Bacteria</taxon>
        <taxon>Pseudomonadati</taxon>
        <taxon>Campylobacterota</taxon>
        <taxon>Epsilonproteobacteria</taxon>
        <taxon>Campylobacterales</taxon>
        <taxon>Helicobacteraceae</taxon>
        <taxon>Helicobacter</taxon>
    </lineage>
</organism>
<name>E7AAS0_HELFC</name>
<accession>E7AAS0</accession>
<evidence type="ECO:0000313" key="2">
    <source>
        <dbReference type="Proteomes" id="UP000007934"/>
    </source>
</evidence>
<gene>
    <name evidence="1" type="ordered locus">Hfelis_06570</name>
</gene>
<protein>
    <recommendedName>
        <fullName evidence="3">Sua5 YciO YrdC YwlC family protein</fullName>
    </recommendedName>
</protein>
<dbReference type="RefSeq" id="WP_013469110.1">
    <property type="nucleotide sequence ID" value="NC_014810.2"/>
</dbReference>
<dbReference type="KEGG" id="hfe:HFELIS_06570"/>
<dbReference type="SUPFAM" id="SSF55821">
    <property type="entry name" value="YrdC/RibB"/>
    <property type="match status" value="1"/>
</dbReference>
<dbReference type="HOGENOM" id="CLU_117136_0_0_7"/>
<dbReference type="AlphaFoldDB" id="E7AAS0"/>
<dbReference type="STRING" id="936155.HFELIS_06570"/>
<dbReference type="Proteomes" id="UP000007934">
    <property type="component" value="Chromosome"/>
</dbReference>
<sequence length="145" mass="16515">MDTDIILMQGDTTAGLFSPSARALNRAKHSPQNKPLLQVLSSLYALPVRVPSIHRSFVRRAHKTSFIYPTTPPQSYRVIQNPQAQHPLETLGQLYSTSANLSGKDFDLQWARKVATIIIEDKKKLHQAPPSTIFKLSRTRKKRWR</sequence>
<dbReference type="GeneID" id="36133458"/>
<keyword evidence="2" id="KW-1185">Reference proteome</keyword>
<evidence type="ECO:0008006" key="3">
    <source>
        <dbReference type="Google" id="ProtNLM"/>
    </source>
</evidence>
<dbReference type="EMBL" id="FQ670179">
    <property type="protein sequence ID" value="CBY82741.1"/>
    <property type="molecule type" value="Genomic_DNA"/>
</dbReference>
<reference evidence="1 2" key="1">
    <citation type="journal article" date="2011" name="Genome Biol. Evol.">
        <title>Comparative whole genome sequence analysis of the carcinogenic bacterial model pathogen Helicobacter felis.</title>
        <authorList>
            <person name="Arnold I.C."/>
            <person name="Zigova Z."/>
            <person name="Holden M."/>
            <person name="Lawley T.D."/>
            <person name="Rad R."/>
            <person name="Dougan G."/>
            <person name="Falkow S."/>
            <person name="Bentley S.D."/>
            <person name="Muller A."/>
        </authorList>
    </citation>
    <scope>NUCLEOTIDE SEQUENCE [LARGE SCALE GENOMIC DNA]</scope>
    <source>
        <strain evidence="2">ATCC 49179 / CCUG 28539 / NCTC 12436 / CS1</strain>
    </source>
</reference>